<keyword evidence="3 5" id="KW-1133">Transmembrane helix</keyword>
<evidence type="ECO:0000256" key="5">
    <source>
        <dbReference type="SAM" id="Phobius"/>
    </source>
</evidence>
<dbReference type="PANTHER" id="PTHR11785:SF382">
    <property type="entry name" value="LOW-AFFINITY METHIONINE PERMEASE"/>
    <property type="match status" value="1"/>
</dbReference>
<feature type="transmembrane region" description="Helical" evidence="5">
    <location>
        <begin position="548"/>
        <end position="568"/>
    </location>
</feature>
<keyword evidence="4 5" id="KW-0472">Membrane</keyword>
<name>A0ABR1GUE4_9HYPO</name>
<protein>
    <recommendedName>
        <fullName evidence="8">Amino acid transporter</fullName>
    </recommendedName>
</protein>
<evidence type="ECO:0008006" key="8">
    <source>
        <dbReference type="Google" id="ProtNLM"/>
    </source>
</evidence>
<feature type="transmembrane region" description="Helical" evidence="5">
    <location>
        <begin position="193"/>
        <end position="212"/>
    </location>
</feature>
<feature type="transmembrane region" description="Helical" evidence="5">
    <location>
        <begin position="318"/>
        <end position="340"/>
    </location>
</feature>
<comment type="subcellular location">
    <subcellularLocation>
        <location evidence="1">Membrane</location>
        <topology evidence="1">Multi-pass membrane protein</topology>
    </subcellularLocation>
</comment>
<dbReference type="PANTHER" id="PTHR11785">
    <property type="entry name" value="AMINO ACID TRANSPORTER"/>
    <property type="match status" value="1"/>
</dbReference>
<feature type="transmembrane region" description="Helical" evidence="5">
    <location>
        <begin position="287"/>
        <end position="306"/>
    </location>
</feature>
<evidence type="ECO:0000256" key="4">
    <source>
        <dbReference type="ARBA" id="ARBA00023136"/>
    </source>
</evidence>
<feature type="transmembrane region" description="Helical" evidence="5">
    <location>
        <begin position="375"/>
        <end position="397"/>
    </location>
</feature>
<feature type="transmembrane region" description="Helical" evidence="5">
    <location>
        <begin position="92"/>
        <end position="115"/>
    </location>
</feature>
<dbReference type="EMBL" id="JAZAVJ010000161">
    <property type="protein sequence ID" value="KAK7409143.1"/>
    <property type="molecule type" value="Genomic_DNA"/>
</dbReference>
<dbReference type="InterPro" id="IPR002293">
    <property type="entry name" value="AA/rel_permease1"/>
</dbReference>
<dbReference type="Pfam" id="PF13520">
    <property type="entry name" value="AA_permease_2"/>
    <property type="match status" value="1"/>
</dbReference>
<evidence type="ECO:0000256" key="3">
    <source>
        <dbReference type="ARBA" id="ARBA00022989"/>
    </source>
</evidence>
<feature type="transmembrane region" description="Helical" evidence="5">
    <location>
        <begin position="443"/>
        <end position="465"/>
    </location>
</feature>
<accession>A0ABR1GUE4</accession>
<organism evidence="6 7">
    <name type="scientific">Neonectria punicea</name>
    <dbReference type="NCBI Taxonomy" id="979145"/>
    <lineage>
        <taxon>Eukaryota</taxon>
        <taxon>Fungi</taxon>
        <taxon>Dikarya</taxon>
        <taxon>Ascomycota</taxon>
        <taxon>Pezizomycotina</taxon>
        <taxon>Sordariomycetes</taxon>
        <taxon>Hypocreomycetidae</taxon>
        <taxon>Hypocreales</taxon>
        <taxon>Nectriaceae</taxon>
        <taxon>Neonectria</taxon>
    </lineage>
</organism>
<evidence type="ECO:0000256" key="1">
    <source>
        <dbReference type="ARBA" id="ARBA00004141"/>
    </source>
</evidence>
<proteinExistence type="predicted"/>
<comment type="caution">
    <text evidence="6">The sequence shown here is derived from an EMBL/GenBank/DDBJ whole genome shotgun (WGS) entry which is preliminary data.</text>
</comment>
<gene>
    <name evidence="6" type="ORF">QQX98_008693</name>
</gene>
<feature type="transmembrane region" description="Helical" evidence="5">
    <location>
        <begin position="477"/>
        <end position="497"/>
    </location>
</feature>
<keyword evidence="7" id="KW-1185">Reference proteome</keyword>
<evidence type="ECO:0000313" key="6">
    <source>
        <dbReference type="EMBL" id="KAK7409143.1"/>
    </source>
</evidence>
<keyword evidence="2 5" id="KW-0812">Transmembrane</keyword>
<dbReference type="PIRSF" id="PIRSF006060">
    <property type="entry name" value="AA_transporter"/>
    <property type="match status" value="1"/>
</dbReference>
<feature type="transmembrane region" description="Helical" evidence="5">
    <location>
        <begin position="224"/>
        <end position="245"/>
    </location>
</feature>
<feature type="transmembrane region" description="Helical" evidence="5">
    <location>
        <begin position="153"/>
        <end position="181"/>
    </location>
</feature>
<reference evidence="6 7" key="1">
    <citation type="journal article" date="2025" name="Microbiol. Resour. Announc.">
        <title>Draft genome sequences for Neonectria magnoliae and Neonectria punicea, canker pathogens of Liriodendron tulipifera and Acer saccharum in West Virginia.</title>
        <authorList>
            <person name="Petronek H.M."/>
            <person name="Kasson M.T."/>
            <person name="Metheny A.M."/>
            <person name="Stauder C.M."/>
            <person name="Lovett B."/>
            <person name="Lynch S.C."/>
            <person name="Garnas J.R."/>
            <person name="Kasson L.R."/>
            <person name="Stajich J.E."/>
        </authorList>
    </citation>
    <scope>NUCLEOTIDE SEQUENCE [LARGE SCALE GENOMIC DNA]</scope>
    <source>
        <strain evidence="6 7">NRRL 64653</strain>
    </source>
</reference>
<sequence length="612" mass="66790">MDHTTSSAAPSPEAFVPDPLDLDFREHFDRLNDANRADLERKMEPQTGWQVSPDPVHKSLLAPYAVAAIIANRMIGTGIFETPTHVLKKAPSIGLGLMFWLIGSVATLCGSLVCVEYGLTIPRYSLEGGRDGCIPCNGGELNYLQYLIPKPRYLAAFLFGVPFVVIGNSSPNAIAFAQSLLDLVGTDEPDPSAVAFIAIAAVGLACLIHGVYRGLGVKINNVFALVKVLFLLVVIAGGVAIRAGVHTKTVAETDSPEDDCRSNATRTSNFDGAFNNFTKHHENPTSTYLQILFTFGGWNQANYVLSEVRDPHRSFKRTSLATVSAICILYMLVNVSYVAVVPVRGNENFSQDSDDGCKDWSVASEFFQLTFGTRKMYRCFLMISSFGNIVVTTFTAARVKQEIAKTGIIPYAAVFARDYDMVAKVRGWVGLKQQNSVKHRTPAAALGLHFVFSVVLIFCAWPGLINGQDGYIALTSIYSYTIDAFYTTCLGLGIIYMRLCGNKTPTTNWNMISATKSSIVSIVSALATFLANGLPLAATWIGVEKLGYIGPAAGSGLLGLSILCWIVFRTVWVKHLEFVVKREPVYQLNDDGVPIRAFDTYKFGWFHPGGTQ</sequence>
<dbReference type="Proteomes" id="UP001498476">
    <property type="component" value="Unassembled WGS sequence"/>
</dbReference>
<feature type="transmembrane region" description="Helical" evidence="5">
    <location>
        <begin position="518"/>
        <end position="542"/>
    </location>
</feature>
<evidence type="ECO:0000256" key="2">
    <source>
        <dbReference type="ARBA" id="ARBA00022692"/>
    </source>
</evidence>
<evidence type="ECO:0000313" key="7">
    <source>
        <dbReference type="Proteomes" id="UP001498476"/>
    </source>
</evidence>
<dbReference type="InterPro" id="IPR050598">
    <property type="entry name" value="AminoAcid_Transporter"/>
</dbReference>
<dbReference type="Gene3D" id="1.20.1740.10">
    <property type="entry name" value="Amino acid/polyamine transporter I"/>
    <property type="match status" value="1"/>
</dbReference>